<feature type="transmembrane region" description="Helical" evidence="8">
    <location>
        <begin position="106"/>
        <end position="128"/>
    </location>
</feature>
<dbReference type="RefSeq" id="WP_102160436.1">
    <property type="nucleotide sequence ID" value="NZ_JALXLX010000018.1"/>
</dbReference>
<dbReference type="PANTHER" id="PTHR42929">
    <property type="entry name" value="INNER MEMBRANE ABC TRANSPORTER PERMEASE PROTEIN YDCU-RELATED-RELATED"/>
    <property type="match status" value="1"/>
</dbReference>
<evidence type="ECO:0000313" key="11">
    <source>
        <dbReference type="Proteomes" id="UP000235703"/>
    </source>
</evidence>
<proteinExistence type="inferred from homology"/>
<protein>
    <submittedName>
        <fullName evidence="10">ABC transporter permease</fullName>
    </submittedName>
</protein>
<feature type="transmembrane region" description="Helical" evidence="8">
    <location>
        <begin position="148"/>
        <end position="171"/>
    </location>
</feature>
<evidence type="ECO:0000256" key="4">
    <source>
        <dbReference type="ARBA" id="ARBA00022475"/>
    </source>
</evidence>
<reference evidence="10 11" key="1">
    <citation type="submission" date="2017-09" db="EMBL/GenBank/DDBJ databases">
        <title>Bacterial strain isolated from the female urinary microbiota.</title>
        <authorList>
            <person name="Thomas-White K."/>
            <person name="Kumar N."/>
            <person name="Forster S."/>
            <person name="Putonti C."/>
            <person name="Lawley T."/>
            <person name="Wolfe A.J."/>
        </authorList>
    </citation>
    <scope>NUCLEOTIDE SEQUENCE [LARGE SCALE GENOMIC DNA]</scope>
    <source>
        <strain evidence="10 11">UMB0680</strain>
    </source>
</reference>
<dbReference type="InterPro" id="IPR000515">
    <property type="entry name" value="MetI-like"/>
</dbReference>
<keyword evidence="5 8" id="KW-0812">Transmembrane</keyword>
<dbReference type="Pfam" id="PF00528">
    <property type="entry name" value="BPD_transp_1"/>
    <property type="match status" value="1"/>
</dbReference>
<keyword evidence="3 8" id="KW-0813">Transport</keyword>
<feature type="domain" description="ABC transmembrane type-1" evidence="9">
    <location>
        <begin position="57"/>
        <end position="270"/>
    </location>
</feature>
<dbReference type="EMBL" id="PNFZ01000001">
    <property type="protein sequence ID" value="PMB99413.1"/>
    <property type="molecule type" value="Genomic_DNA"/>
</dbReference>
<evidence type="ECO:0000256" key="1">
    <source>
        <dbReference type="ARBA" id="ARBA00004651"/>
    </source>
</evidence>
<evidence type="ECO:0000256" key="6">
    <source>
        <dbReference type="ARBA" id="ARBA00022989"/>
    </source>
</evidence>
<evidence type="ECO:0000256" key="2">
    <source>
        <dbReference type="ARBA" id="ARBA00007069"/>
    </source>
</evidence>
<keyword evidence="11" id="KW-1185">Reference proteome</keyword>
<dbReference type="SUPFAM" id="SSF161098">
    <property type="entry name" value="MetI-like"/>
    <property type="match status" value="1"/>
</dbReference>
<comment type="caution">
    <text evidence="10">The sequence shown here is derived from an EMBL/GenBank/DDBJ whole genome shotgun (WGS) entry which is preliminary data.</text>
</comment>
<keyword evidence="6 8" id="KW-1133">Transmembrane helix</keyword>
<comment type="subcellular location">
    <subcellularLocation>
        <location evidence="1 8">Cell membrane</location>
        <topology evidence="1 8">Multi-pass membrane protein</topology>
    </subcellularLocation>
</comment>
<gene>
    <name evidence="10" type="ORF">CJ198_02530</name>
</gene>
<feature type="transmembrane region" description="Helical" evidence="8">
    <location>
        <begin position="219"/>
        <end position="238"/>
    </location>
</feature>
<name>A0A2N6PL55_9MICO</name>
<keyword evidence="7 8" id="KW-0472">Membrane</keyword>
<dbReference type="PANTHER" id="PTHR42929:SF1">
    <property type="entry name" value="INNER MEMBRANE ABC TRANSPORTER PERMEASE PROTEIN YDCU-RELATED"/>
    <property type="match status" value="1"/>
</dbReference>
<comment type="similarity">
    <text evidence="2">Belongs to the binding-protein-dependent transport system permease family. CysTW subfamily.</text>
</comment>
<organism evidence="10 11">
    <name type="scientific">Brevibacterium luteolum</name>
    <dbReference type="NCBI Taxonomy" id="199591"/>
    <lineage>
        <taxon>Bacteria</taxon>
        <taxon>Bacillati</taxon>
        <taxon>Actinomycetota</taxon>
        <taxon>Actinomycetes</taxon>
        <taxon>Micrococcales</taxon>
        <taxon>Brevibacteriaceae</taxon>
        <taxon>Brevibacterium</taxon>
    </lineage>
</organism>
<feature type="transmembrane region" description="Helical" evidence="8">
    <location>
        <begin position="12"/>
        <end position="34"/>
    </location>
</feature>
<feature type="transmembrane region" description="Helical" evidence="8">
    <location>
        <begin position="63"/>
        <end position="85"/>
    </location>
</feature>
<dbReference type="OrthoDB" id="8404154at2"/>
<evidence type="ECO:0000256" key="7">
    <source>
        <dbReference type="ARBA" id="ARBA00023136"/>
    </source>
</evidence>
<evidence type="ECO:0000313" key="10">
    <source>
        <dbReference type="EMBL" id="PMB99413.1"/>
    </source>
</evidence>
<evidence type="ECO:0000259" key="9">
    <source>
        <dbReference type="PROSITE" id="PS50928"/>
    </source>
</evidence>
<keyword evidence="4" id="KW-1003">Cell membrane</keyword>
<dbReference type="CDD" id="cd06261">
    <property type="entry name" value="TM_PBP2"/>
    <property type="match status" value="1"/>
</dbReference>
<accession>A0A2N6PL55</accession>
<evidence type="ECO:0000256" key="8">
    <source>
        <dbReference type="RuleBase" id="RU363032"/>
    </source>
</evidence>
<evidence type="ECO:0000256" key="3">
    <source>
        <dbReference type="ARBA" id="ARBA00022448"/>
    </source>
</evidence>
<dbReference type="AlphaFoldDB" id="A0A2N6PL55"/>
<feature type="transmembrane region" description="Helical" evidence="8">
    <location>
        <begin position="250"/>
        <end position="270"/>
    </location>
</feature>
<dbReference type="GO" id="GO:0005886">
    <property type="term" value="C:plasma membrane"/>
    <property type="evidence" value="ECO:0007669"/>
    <property type="project" value="UniProtKB-SubCell"/>
</dbReference>
<sequence>MKSTRTIPWGAVPFFAFVTIFLIIPVIANVWAALTPGGQLSTSSLTQLAEPQYADAFLMTTNLSLVTALLGGILGLILAWALTVVTRPAWLARLVMSYSALASQSGGVPLAFAFIAALGSQGLVTLLVTDVFPGSLDGFRLDSFWGVALVYLYFQAPLMTVLILPALGALTQQMSEAAQTMGASRLRYLTDIALPILTPSIVGALLLLFANSFSAYATAYALAGGGLNLVPIVIGFFLRGNVMLDESMAAALATGMMLVIIVAMGIRLLIERRSRRWQLPSNS</sequence>
<dbReference type="InterPro" id="IPR035906">
    <property type="entry name" value="MetI-like_sf"/>
</dbReference>
<evidence type="ECO:0000256" key="5">
    <source>
        <dbReference type="ARBA" id="ARBA00022692"/>
    </source>
</evidence>
<dbReference type="Gene3D" id="1.10.3720.10">
    <property type="entry name" value="MetI-like"/>
    <property type="match status" value="1"/>
</dbReference>
<dbReference type="Proteomes" id="UP000235703">
    <property type="component" value="Unassembled WGS sequence"/>
</dbReference>
<dbReference type="GO" id="GO:0055085">
    <property type="term" value="P:transmembrane transport"/>
    <property type="evidence" value="ECO:0007669"/>
    <property type="project" value="InterPro"/>
</dbReference>
<dbReference type="PROSITE" id="PS50928">
    <property type="entry name" value="ABC_TM1"/>
    <property type="match status" value="1"/>
</dbReference>